<feature type="compositionally biased region" description="Polar residues" evidence="1">
    <location>
        <begin position="29"/>
        <end position="45"/>
    </location>
</feature>
<dbReference type="EnsemblPlants" id="EMT30852">
    <property type="protein sequence ID" value="EMT30852"/>
    <property type="gene ID" value="F775_23960"/>
</dbReference>
<feature type="region of interest" description="Disordered" evidence="1">
    <location>
        <begin position="114"/>
        <end position="151"/>
    </location>
</feature>
<evidence type="ECO:0000313" key="3">
    <source>
        <dbReference type="EnsemblPlants" id="EMT30852"/>
    </source>
</evidence>
<keyword evidence="2" id="KW-0812">Transmembrane</keyword>
<proteinExistence type="predicted"/>
<accession>M8CTE4</accession>
<name>M8CTE4_AEGTA</name>
<feature type="compositionally biased region" description="Pro residues" evidence="1">
    <location>
        <begin position="53"/>
        <end position="66"/>
    </location>
</feature>
<reference evidence="3" key="1">
    <citation type="submission" date="2015-06" db="UniProtKB">
        <authorList>
            <consortium name="EnsemblPlants"/>
        </authorList>
    </citation>
    <scope>IDENTIFICATION</scope>
</reference>
<dbReference type="AlphaFoldDB" id="M8CTE4"/>
<sequence length="283" mass="30916">MASSSWQKLGDDWQGGLAGWANWASSRSSHPWCQEKSAPTTSSPARRSHPLEPRPSPPQFVAPLPDPTGLRRPCPFPAGSHLQGPVPAVGDRVPLIPDLPCFYEHSRMRTSPCLLDTNWPDPAISDASSPDPTREVRRPLPSSQRTSRAPLRRPRHQVLCVVMPVDQIRCFVLFEGDDRAIPRSAPGPLPPQCPKAQAAPLARPACLSTDLGLSPCSSNVAIVRIHWTTSGRLLRGFGLLPSGISGKMFITLDLTTIFAMLVVSMLLLCRATYHLFIKPPKLP</sequence>
<keyword evidence="2" id="KW-0472">Membrane</keyword>
<feature type="transmembrane region" description="Helical" evidence="2">
    <location>
        <begin position="248"/>
        <end position="269"/>
    </location>
</feature>
<evidence type="ECO:0000256" key="2">
    <source>
        <dbReference type="SAM" id="Phobius"/>
    </source>
</evidence>
<keyword evidence="2" id="KW-1133">Transmembrane helix</keyword>
<organism evidence="3">
    <name type="scientific">Aegilops tauschii</name>
    <name type="common">Tausch's goatgrass</name>
    <name type="synonym">Aegilops squarrosa</name>
    <dbReference type="NCBI Taxonomy" id="37682"/>
    <lineage>
        <taxon>Eukaryota</taxon>
        <taxon>Viridiplantae</taxon>
        <taxon>Streptophyta</taxon>
        <taxon>Embryophyta</taxon>
        <taxon>Tracheophyta</taxon>
        <taxon>Spermatophyta</taxon>
        <taxon>Magnoliopsida</taxon>
        <taxon>Liliopsida</taxon>
        <taxon>Poales</taxon>
        <taxon>Poaceae</taxon>
        <taxon>BOP clade</taxon>
        <taxon>Pooideae</taxon>
        <taxon>Triticodae</taxon>
        <taxon>Triticeae</taxon>
        <taxon>Triticinae</taxon>
        <taxon>Aegilops</taxon>
    </lineage>
</organism>
<protein>
    <submittedName>
        <fullName evidence="3">Uncharacterized protein</fullName>
    </submittedName>
</protein>
<feature type="region of interest" description="Disordered" evidence="1">
    <location>
        <begin position="29"/>
        <end position="85"/>
    </location>
</feature>
<evidence type="ECO:0000256" key="1">
    <source>
        <dbReference type="SAM" id="MobiDB-lite"/>
    </source>
</evidence>